<proteinExistence type="inferred from homology"/>
<comment type="caution">
    <text evidence="4">The sequence shown here is derived from an EMBL/GenBank/DDBJ whole genome shotgun (WGS) entry which is preliminary data.</text>
</comment>
<dbReference type="OrthoDB" id="10252174at2759"/>
<keyword evidence="5" id="KW-1185">Reference proteome</keyword>
<evidence type="ECO:0000256" key="3">
    <source>
        <dbReference type="SAM" id="MobiDB-lite"/>
    </source>
</evidence>
<accession>A0A9D4Z0T0</accession>
<dbReference type="PANTHER" id="PTHR10331:SF6">
    <property type="entry name" value="SPINDLE ASSEMBLY ABNORMAL 4"/>
    <property type="match status" value="1"/>
</dbReference>
<feature type="coiled-coil region" evidence="2">
    <location>
        <begin position="306"/>
        <end position="376"/>
    </location>
</feature>
<comment type="similarity">
    <text evidence="1">Belongs to the TCP10 family.</text>
</comment>
<feature type="compositionally biased region" description="Low complexity" evidence="3">
    <location>
        <begin position="57"/>
        <end position="80"/>
    </location>
</feature>
<dbReference type="PANTHER" id="PTHR10331">
    <property type="entry name" value="T COMPLEX PROTEIN 10"/>
    <property type="match status" value="1"/>
</dbReference>
<feature type="compositionally biased region" description="Low complexity" evidence="3">
    <location>
        <begin position="505"/>
        <end position="515"/>
    </location>
</feature>
<feature type="region of interest" description="Disordered" evidence="3">
    <location>
        <begin position="1"/>
        <end position="93"/>
    </location>
</feature>
<dbReference type="Gene3D" id="2.60.450.20">
    <property type="match status" value="1"/>
</dbReference>
<dbReference type="InterPro" id="IPR047002">
    <property type="entry name" value="Tcp10_C_sf"/>
</dbReference>
<feature type="region of interest" description="Disordered" evidence="3">
    <location>
        <begin position="629"/>
        <end position="655"/>
    </location>
</feature>
<evidence type="ECO:0000256" key="2">
    <source>
        <dbReference type="SAM" id="Coils"/>
    </source>
</evidence>
<feature type="compositionally biased region" description="Low complexity" evidence="3">
    <location>
        <begin position="634"/>
        <end position="645"/>
    </location>
</feature>
<dbReference type="Proteomes" id="UP001055712">
    <property type="component" value="Unassembled WGS sequence"/>
</dbReference>
<gene>
    <name evidence="4" type="ORF">D9Q98_000055</name>
</gene>
<organism evidence="4 5">
    <name type="scientific">Chlorella vulgaris</name>
    <name type="common">Green alga</name>
    <dbReference type="NCBI Taxonomy" id="3077"/>
    <lineage>
        <taxon>Eukaryota</taxon>
        <taxon>Viridiplantae</taxon>
        <taxon>Chlorophyta</taxon>
        <taxon>core chlorophytes</taxon>
        <taxon>Trebouxiophyceae</taxon>
        <taxon>Chlorellales</taxon>
        <taxon>Chlorellaceae</taxon>
        <taxon>Chlorella clade</taxon>
        <taxon>Chlorella</taxon>
    </lineage>
</organism>
<feature type="compositionally biased region" description="Low complexity" evidence="3">
    <location>
        <begin position="271"/>
        <end position="287"/>
    </location>
</feature>
<feature type="region of interest" description="Disordered" evidence="3">
    <location>
        <begin position="243"/>
        <end position="301"/>
    </location>
</feature>
<evidence type="ECO:0008006" key="6">
    <source>
        <dbReference type="Google" id="ProtNLM"/>
    </source>
</evidence>
<sequence length="790" mass="83062">MQEPSNTPMPFLRRGSGWEARTAAAREGRRYVPRGGPVKDYTKEEESSILARRRRAAAANRLSRSPSKPAPSKAGPVASSTTQRAARSLSRGASCAARAPSAAAQSKQPARACATAAGSKDLGKDMFGGCSKAGASQGPAAEVQALQEFEALECQVLAEAGNARLRLSATRLPVKQAGGRAAAAEVLARRAVGAADGGEHHGSRAASCAVSASVGGSAELEEGEEELSAESSFVSDLHLPSLQEPQLTGRPHARQSEQLAAMHAGAEHRQASQQPSRLQQPQLQQQQVWPAHSRAQAGQGTEAEVVEELQRAVVGVQEERARAARLRLDLEHAKAQLGQDRDAFEQQKREEAARFEAQRLEKLRKLQRDRRVLEKQSRAVLKMPTKQSKEEVAAVEALLVEERRIGRAREARHKLTVERLRQQMLELDACNCELRQQVQCLEQQVVSREWGSAAASAGMAAAAPATTAPPLASIVAERPEAGVIGGSNGNSPSAAGEERPPAAPEPSGARSPPAAVTAAHASQCVHQQESVALQLDACTQQSALEAPQQGAAGHSSSTWSTSACLPASCAKIVETGDAVAVTAQAGDCSSPALGHIDASGAMHRRPATGKPGSPDDLRRIGQSLLAGAADGQQSPVAAAPPSLGSSSGGSAAGDKVLSEVQHADGRTERTHALGLLEVHFANGSMQRSLPSGAKLTRFSNGDVKRVLPSGVVEYLYAEVDSWQVTHPSGVDVFFFPSGQVEAHHPGGIKEVLFADGLVRKMLPDGRELAISAAHLSREIQLAVPEDSSSF</sequence>
<dbReference type="InterPro" id="IPR026581">
    <property type="entry name" value="TCP10L/CENPJ"/>
</dbReference>
<reference evidence="4" key="1">
    <citation type="journal article" date="2019" name="Plant J.">
        <title>Chlorella vulgaris genome assembly and annotation reveals the molecular basis for metabolic acclimation to high light conditions.</title>
        <authorList>
            <person name="Cecchin M."/>
            <person name="Marcolungo L."/>
            <person name="Rossato M."/>
            <person name="Girolomoni L."/>
            <person name="Cosentino E."/>
            <person name="Cuine S."/>
            <person name="Li-Beisson Y."/>
            <person name="Delledonne M."/>
            <person name="Ballottari M."/>
        </authorList>
    </citation>
    <scope>NUCLEOTIDE SEQUENCE</scope>
    <source>
        <strain evidence="4">211/11P</strain>
    </source>
</reference>
<feature type="region of interest" description="Disordered" evidence="3">
    <location>
        <begin position="482"/>
        <end position="521"/>
    </location>
</feature>
<evidence type="ECO:0000256" key="1">
    <source>
        <dbReference type="ARBA" id="ARBA00005627"/>
    </source>
</evidence>
<dbReference type="EMBL" id="SIDB01000001">
    <property type="protein sequence ID" value="KAI3437603.1"/>
    <property type="molecule type" value="Genomic_DNA"/>
</dbReference>
<evidence type="ECO:0000313" key="5">
    <source>
        <dbReference type="Proteomes" id="UP001055712"/>
    </source>
</evidence>
<reference evidence="4" key="2">
    <citation type="submission" date="2020-11" db="EMBL/GenBank/DDBJ databases">
        <authorList>
            <person name="Cecchin M."/>
            <person name="Marcolungo L."/>
            <person name="Rossato M."/>
            <person name="Girolomoni L."/>
            <person name="Cosentino E."/>
            <person name="Cuine S."/>
            <person name="Li-Beisson Y."/>
            <person name="Delledonne M."/>
            <person name="Ballottari M."/>
        </authorList>
    </citation>
    <scope>NUCLEOTIDE SEQUENCE</scope>
    <source>
        <strain evidence="4">211/11P</strain>
        <tissue evidence="4">Whole cell</tissue>
    </source>
</reference>
<protein>
    <recommendedName>
        <fullName evidence="6">Centromere protein J C-terminal domain-containing protein</fullName>
    </recommendedName>
</protein>
<dbReference type="AlphaFoldDB" id="A0A9D4Z0T0"/>
<keyword evidence="2" id="KW-0175">Coiled coil</keyword>
<name>A0A9D4Z0T0_CHLVU</name>
<evidence type="ECO:0000313" key="4">
    <source>
        <dbReference type="EMBL" id="KAI3437603.1"/>
    </source>
</evidence>